<dbReference type="EMBL" id="CP000109">
    <property type="protein sequence ID" value="ABB40626.1"/>
    <property type="molecule type" value="Genomic_DNA"/>
</dbReference>
<evidence type="ECO:0000256" key="5">
    <source>
        <dbReference type="ARBA" id="ARBA00023136"/>
    </source>
</evidence>
<dbReference type="PANTHER" id="PTHR10283:SF82">
    <property type="entry name" value="SOLUTE CARRIER FAMILY 13 MEMBER 2"/>
    <property type="match status" value="1"/>
</dbReference>
<dbReference type="Pfam" id="PF03600">
    <property type="entry name" value="CitMHS"/>
    <property type="match status" value="1"/>
</dbReference>
<feature type="transmembrane region" description="Helical" evidence="6">
    <location>
        <begin position="51"/>
        <end position="71"/>
    </location>
</feature>
<dbReference type="STRING" id="317025.Tcr_0029"/>
<reference evidence="8" key="1">
    <citation type="submission" date="2006-07" db="EMBL/GenBank/DDBJ databases">
        <title>Complete sequence of Thiomicrospira crunogena XCL-2.</title>
        <authorList>
            <consortium name="US DOE Joint Genome Institute"/>
            <person name="Copeland A."/>
            <person name="Lucas S."/>
            <person name="Lapidus A."/>
            <person name="Barry K."/>
            <person name="Detter J.C."/>
            <person name="Glavina del Rio T."/>
            <person name="Hammon N."/>
            <person name="Israni S."/>
            <person name="Dalin E."/>
            <person name="Tice H."/>
            <person name="Pitluck S."/>
            <person name="Chain P."/>
            <person name="Malfatti S."/>
            <person name="Shin M."/>
            <person name="Vergez L."/>
            <person name="Schmutz J."/>
            <person name="Larimer F."/>
            <person name="Land M."/>
            <person name="Hauser L."/>
            <person name="Kyrpides N."/>
            <person name="Lykidis A."/>
            <person name="Scott K.M."/>
            <person name="Sievert S."/>
            <person name="Kerfeld C."/>
            <person name="Freyermuth S."/>
            <person name="Dobrinski K."/>
            <person name="Boller A."/>
            <person name="Fitzpatrick K."/>
            <person name="Thoma P."/>
            <person name="Moore J."/>
            <person name="Richardson P."/>
        </authorList>
    </citation>
    <scope>NUCLEOTIDE SEQUENCE</scope>
    <source>
        <strain evidence="8">XCL-2</strain>
    </source>
</reference>
<dbReference type="InterPro" id="IPR004680">
    <property type="entry name" value="Cit_transptr-like_dom"/>
</dbReference>
<organism evidence="8">
    <name type="scientific">Hydrogenovibrio crunogenus (strain DSM 25203 / XCL-2)</name>
    <name type="common">Thiomicrospira crunogena</name>
    <dbReference type="NCBI Taxonomy" id="317025"/>
    <lineage>
        <taxon>Bacteria</taxon>
        <taxon>Pseudomonadati</taxon>
        <taxon>Pseudomonadota</taxon>
        <taxon>Gammaproteobacteria</taxon>
        <taxon>Thiotrichales</taxon>
        <taxon>Piscirickettsiaceae</taxon>
        <taxon>Hydrogenovibrio</taxon>
    </lineage>
</organism>
<dbReference type="InterPro" id="IPR001898">
    <property type="entry name" value="SLC13A/DASS"/>
</dbReference>
<feature type="transmembrane region" description="Helical" evidence="6">
    <location>
        <begin position="202"/>
        <end position="228"/>
    </location>
</feature>
<proteinExistence type="predicted"/>
<feature type="transmembrane region" description="Helical" evidence="6">
    <location>
        <begin position="278"/>
        <end position="297"/>
    </location>
</feature>
<feature type="domain" description="Citrate transporter-like" evidence="7">
    <location>
        <begin position="45"/>
        <end position="382"/>
    </location>
</feature>
<protein>
    <submittedName>
        <fullName evidence="8">Divalent anion: sodium symporter (DASS) family transporter</fullName>
    </submittedName>
</protein>
<dbReference type="HOGENOM" id="CLU_005170_0_0_6"/>
<sequence length="450" mass="48513">MTNTKQTTTGLLIAILAGIIVLSLLSTLLPFQQAALLGLVTFMVILWSNETLPLGWVALFPIVAFPMFGIADTNTVAPNYAKSIIFLFLGGFMLAIAVEKTGLHKVISNKMLAIFPNTARGMIFALAITSGTLSAFLSNTTTTLLLIPLALFLSEDLKLKVRFALAIAYGASIGGIITPIGTPPNLILFGIFEEHQIASIPFIQWITLVLPLALMMFFVVGWVLSLGTDNKLIPTHDDTKSLSPNQKKVSVALIALISLLLINSPIEPYYSGLGLNEKGILLGFGLMMFLPPFNILNWGDSHKIPYEIIFLFGAGFAIANAFTDTGLADQLATWLQAATNLPPLLLLVLIASIVTFSTEITSNTALISMVLPVIYAVTEQNGLDSRLFMMVATICASYAFMLPIATPPNAIAMSSGAVTVKIMARYGIVFNFIGILLVTLTATLYWQAFL</sequence>
<accession>Q31JP7</accession>
<feature type="transmembrane region" description="Helical" evidence="6">
    <location>
        <begin position="163"/>
        <end position="182"/>
    </location>
</feature>
<feature type="transmembrane region" description="Helical" evidence="6">
    <location>
        <begin position="426"/>
        <end position="446"/>
    </location>
</feature>
<feature type="transmembrane region" description="Helical" evidence="6">
    <location>
        <begin position="304"/>
        <end position="323"/>
    </location>
</feature>
<evidence type="ECO:0000256" key="4">
    <source>
        <dbReference type="ARBA" id="ARBA00022989"/>
    </source>
</evidence>
<dbReference type="PANTHER" id="PTHR10283">
    <property type="entry name" value="SOLUTE CARRIER FAMILY 13 MEMBER"/>
    <property type="match status" value="1"/>
</dbReference>
<evidence type="ECO:0000256" key="2">
    <source>
        <dbReference type="ARBA" id="ARBA00022448"/>
    </source>
</evidence>
<keyword evidence="2" id="KW-0813">Transport</keyword>
<dbReference type="GO" id="GO:1905039">
    <property type="term" value="P:carboxylic acid transmembrane transport"/>
    <property type="evidence" value="ECO:0007669"/>
    <property type="project" value="UniProtKB-ARBA"/>
</dbReference>
<evidence type="ECO:0000256" key="3">
    <source>
        <dbReference type="ARBA" id="ARBA00022692"/>
    </source>
</evidence>
<evidence type="ECO:0000313" key="8">
    <source>
        <dbReference type="EMBL" id="ABB40626.1"/>
    </source>
</evidence>
<feature type="transmembrane region" description="Helical" evidence="6">
    <location>
        <begin position="387"/>
        <end position="406"/>
    </location>
</feature>
<dbReference type="GO" id="GO:0005886">
    <property type="term" value="C:plasma membrane"/>
    <property type="evidence" value="ECO:0007669"/>
    <property type="project" value="TreeGrafter"/>
</dbReference>
<dbReference type="OrthoDB" id="9766267at2"/>
<feature type="transmembrane region" description="Helical" evidence="6">
    <location>
        <begin position="123"/>
        <end position="151"/>
    </location>
</feature>
<keyword evidence="5 6" id="KW-0472">Membrane</keyword>
<evidence type="ECO:0000256" key="1">
    <source>
        <dbReference type="ARBA" id="ARBA00004141"/>
    </source>
</evidence>
<gene>
    <name evidence="8" type="ordered locus">Tcr_0029</name>
</gene>
<keyword evidence="4 6" id="KW-1133">Transmembrane helix</keyword>
<feature type="transmembrane region" description="Helical" evidence="6">
    <location>
        <begin position="12"/>
        <end position="31"/>
    </location>
</feature>
<feature type="transmembrane region" description="Helical" evidence="6">
    <location>
        <begin position="343"/>
        <end position="375"/>
    </location>
</feature>
<feature type="transmembrane region" description="Helical" evidence="6">
    <location>
        <begin position="83"/>
        <end position="103"/>
    </location>
</feature>
<dbReference type="eggNOG" id="COG0471">
    <property type="taxonomic scope" value="Bacteria"/>
</dbReference>
<evidence type="ECO:0000256" key="6">
    <source>
        <dbReference type="SAM" id="Phobius"/>
    </source>
</evidence>
<dbReference type="AlphaFoldDB" id="Q31JP7"/>
<comment type="subcellular location">
    <subcellularLocation>
        <location evidence="1">Membrane</location>
        <topology evidence="1">Multi-pass membrane protein</topology>
    </subcellularLocation>
</comment>
<dbReference type="NCBIfam" id="TIGR00785">
    <property type="entry name" value="dass"/>
    <property type="match status" value="1"/>
</dbReference>
<keyword evidence="3 6" id="KW-0812">Transmembrane</keyword>
<dbReference type="KEGG" id="tcx:Tcr_0029"/>
<feature type="transmembrane region" description="Helical" evidence="6">
    <location>
        <begin position="249"/>
        <end position="266"/>
    </location>
</feature>
<dbReference type="GO" id="GO:0008514">
    <property type="term" value="F:organic anion transmembrane transporter activity"/>
    <property type="evidence" value="ECO:0007669"/>
    <property type="project" value="UniProtKB-ARBA"/>
</dbReference>
<evidence type="ECO:0000259" key="7">
    <source>
        <dbReference type="Pfam" id="PF03600"/>
    </source>
</evidence>
<name>Q31JP7_HYDCU</name>